<evidence type="ECO:0000256" key="4">
    <source>
        <dbReference type="ARBA" id="ARBA00013044"/>
    </source>
</evidence>
<dbReference type="GO" id="GO:0017124">
    <property type="term" value="F:SH3 domain binding"/>
    <property type="evidence" value="ECO:0007669"/>
    <property type="project" value="TreeGrafter"/>
</dbReference>
<dbReference type="Ensembl" id="ENSCLMT00005034631.1">
    <property type="protein sequence ID" value="ENSCLMP00005033245.1"/>
    <property type="gene ID" value="ENSCLMG00005013672.1"/>
</dbReference>
<reference evidence="8" key="2">
    <citation type="submission" date="2025-09" db="UniProtKB">
        <authorList>
            <consortium name="Ensembl"/>
        </authorList>
    </citation>
    <scope>IDENTIFICATION</scope>
</reference>
<gene>
    <name evidence="8" type="primary">synj1</name>
</gene>
<proteinExistence type="inferred from homology"/>
<dbReference type="Pfam" id="PF08952">
    <property type="entry name" value="DUF1866"/>
    <property type="match status" value="2"/>
</dbReference>
<evidence type="ECO:0000256" key="6">
    <source>
        <dbReference type="SAM" id="MobiDB-lite"/>
    </source>
</evidence>
<name>A0A8C2ZXH2_CYCLU</name>
<dbReference type="PANTHER" id="PTHR11200">
    <property type="entry name" value="INOSITOL 5-PHOSPHATASE"/>
    <property type="match status" value="1"/>
</dbReference>
<reference evidence="8" key="1">
    <citation type="submission" date="2025-08" db="UniProtKB">
        <authorList>
            <consortium name="Ensembl"/>
        </authorList>
    </citation>
    <scope>IDENTIFICATION</scope>
</reference>
<organism evidence="8 9">
    <name type="scientific">Cyclopterus lumpus</name>
    <name type="common">Lumpsucker</name>
    <dbReference type="NCBI Taxonomy" id="8103"/>
    <lineage>
        <taxon>Eukaryota</taxon>
        <taxon>Metazoa</taxon>
        <taxon>Chordata</taxon>
        <taxon>Craniata</taxon>
        <taxon>Vertebrata</taxon>
        <taxon>Euteleostomi</taxon>
        <taxon>Actinopterygii</taxon>
        <taxon>Neopterygii</taxon>
        <taxon>Teleostei</taxon>
        <taxon>Neoteleostei</taxon>
        <taxon>Acanthomorphata</taxon>
        <taxon>Eupercaria</taxon>
        <taxon>Perciformes</taxon>
        <taxon>Cottioidei</taxon>
        <taxon>Cottales</taxon>
        <taxon>Cyclopteridae</taxon>
        <taxon>Cyclopterus</taxon>
    </lineage>
</organism>
<evidence type="ECO:0000256" key="5">
    <source>
        <dbReference type="ARBA" id="ARBA00022801"/>
    </source>
</evidence>
<feature type="domain" description="SAC" evidence="7">
    <location>
        <begin position="119"/>
        <end position="444"/>
    </location>
</feature>
<dbReference type="AlphaFoldDB" id="A0A8C2ZXH2"/>
<dbReference type="SUPFAM" id="SSF56219">
    <property type="entry name" value="DNase I-like"/>
    <property type="match status" value="1"/>
</dbReference>
<dbReference type="PROSITE" id="PS50275">
    <property type="entry name" value="SAC"/>
    <property type="match status" value="1"/>
</dbReference>
<dbReference type="InterPro" id="IPR000300">
    <property type="entry name" value="IPPc"/>
</dbReference>
<dbReference type="GO" id="GO:0004439">
    <property type="term" value="F:phosphatidylinositol-4,5-bisphosphate 5-phosphatase activity"/>
    <property type="evidence" value="ECO:0007669"/>
    <property type="project" value="UniProtKB-EC"/>
</dbReference>
<dbReference type="GO" id="GO:0048488">
    <property type="term" value="P:synaptic vesicle endocytosis"/>
    <property type="evidence" value="ECO:0007669"/>
    <property type="project" value="TreeGrafter"/>
</dbReference>
<dbReference type="GO" id="GO:0098793">
    <property type="term" value="C:presynapse"/>
    <property type="evidence" value="ECO:0007669"/>
    <property type="project" value="GOC"/>
</dbReference>
<feature type="compositionally biased region" description="Acidic residues" evidence="6">
    <location>
        <begin position="960"/>
        <end position="975"/>
    </location>
</feature>
<dbReference type="Gene3D" id="3.30.70.330">
    <property type="match status" value="1"/>
</dbReference>
<evidence type="ECO:0000259" key="7">
    <source>
        <dbReference type="PROSITE" id="PS50275"/>
    </source>
</evidence>
<evidence type="ECO:0000313" key="9">
    <source>
        <dbReference type="Proteomes" id="UP000694565"/>
    </source>
</evidence>
<dbReference type="InterPro" id="IPR002013">
    <property type="entry name" value="SAC_dom"/>
</dbReference>
<comment type="similarity">
    <text evidence="3">In the central section; belongs to the inositol 1,4,5-trisphosphate 5-phosphatase family.</text>
</comment>
<dbReference type="Proteomes" id="UP000694565">
    <property type="component" value="Unplaced"/>
</dbReference>
<keyword evidence="9" id="KW-1185">Reference proteome</keyword>
<feature type="region of interest" description="Disordered" evidence="6">
    <location>
        <begin position="956"/>
        <end position="975"/>
    </location>
</feature>
<dbReference type="EC" id="3.1.3.36" evidence="4"/>
<comment type="catalytic activity">
    <reaction evidence="1">
        <text>a 1,2-diacyl-sn-glycero-3-phospho-(1D-myo-inositol-4,5-bisphosphate) + H2O = a 1,2-diacyl-sn-glycero-3-phospho-(1D-myo-inositol 4-phosphate) + phosphate</text>
        <dbReference type="Rhea" id="RHEA:22764"/>
        <dbReference type="ChEBI" id="CHEBI:15377"/>
        <dbReference type="ChEBI" id="CHEBI:43474"/>
        <dbReference type="ChEBI" id="CHEBI:58178"/>
        <dbReference type="ChEBI" id="CHEBI:58456"/>
        <dbReference type="EC" id="3.1.3.36"/>
    </reaction>
</comment>
<dbReference type="PANTHER" id="PTHR11200:SF257">
    <property type="entry name" value="PHOSPHOINOSITIDE 5-PHOSPHATASE"/>
    <property type="match status" value="1"/>
</dbReference>
<dbReference type="FunFam" id="3.60.10.10:FF:000003">
    <property type="entry name" value="Synaptojanin-1 isoform 1"/>
    <property type="match status" value="1"/>
</dbReference>
<dbReference type="Pfam" id="PF22669">
    <property type="entry name" value="Exo_endo_phos2"/>
    <property type="match status" value="1"/>
</dbReference>
<keyword evidence="5" id="KW-0378">Hydrolase</keyword>
<dbReference type="InterPro" id="IPR012677">
    <property type="entry name" value="Nucleotide-bd_a/b_plait_sf"/>
</dbReference>
<evidence type="ECO:0000313" key="8">
    <source>
        <dbReference type="Ensembl" id="ENSCLMP00005033245.1"/>
    </source>
</evidence>
<dbReference type="Gene3D" id="3.60.10.10">
    <property type="entry name" value="Endonuclease/exonuclease/phosphatase"/>
    <property type="match status" value="1"/>
</dbReference>
<comment type="similarity">
    <text evidence="2">Belongs to the synaptojanin family.</text>
</comment>
<dbReference type="GO" id="GO:0046856">
    <property type="term" value="P:phosphatidylinositol dephosphorylation"/>
    <property type="evidence" value="ECO:0007669"/>
    <property type="project" value="InterPro"/>
</dbReference>
<dbReference type="SMART" id="SM00128">
    <property type="entry name" value="IPPc"/>
    <property type="match status" value="1"/>
</dbReference>
<dbReference type="InterPro" id="IPR036691">
    <property type="entry name" value="Endo/exonu/phosph_ase_sf"/>
</dbReference>
<evidence type="ECO:0000256" key="3">
    <source>
        <dbReference type="ARBA" id="ARBA00009678"/>
    </source>
</evidence>
<accession>A0A8C2ZXH2</accession>
<dbReference type="Pfam" id="PF02383">
    <property type="entry name" value="Syja_N"/>
    <property type="match status" value="1"/>
</dbReference>
<dbReference type="InterPro" id="IPR015047">
    <property type="entry name" value="SYNJ1/2_RRM"/>
</dbReference>
<sequence length="975" mass="109327">MAFSKGYRIYHKLDPPPYSVIVETRSREECLMFESGAVAVLSAAEKEAIKNSYAKILDAYGILGVLRLNLGDSMLHSLVVVTGCSSVGKVQDSEVFRVTQTDFISLKNDSGDEDRIAEVRKVLNSGHFYFAWSATGVSMDLSLNAHRRILEDTTDNRFFWNQSLHLHLKHYGVNCDDWLLRLMCGGVEIRTIYAGHKQAKACIFSRLSSERAGTRFNVRGTNDDGQVANFVETEQVIFLDDRVSSFIQIRGSIPLFWEQPGIQVGSHRVKLSRGFEANAPAFERHFTALRRLYGKQVIINLLGSKEGEHMLSKAFQSHLKASEHISAVKMVNFDYHQNVKGGKADKLHSVLKPYLSKFIEECGFFYYSAETGIVRTQGGTIRTNCLDCLDRTNSVQAFFALEMLPKQLEEMGLTEKPQLVARFQEVFRTMWSANGDSVSKIYAGTGALDGKAKAGKLKDGARSVTRTIQNNFFDSSKQEAIDILRLGSTLNSDLADKARALLTTSSLYGKSLQSSPRVLLGMCQNHHKYTRPKQIRVGVGTWNVNGGKQFRSIAFRNQTLNDWLLDAPKKAGHPEFQDSKANPIDIFAIGFEEMVELNAGNIVSASTTNQKLWAAELQKNLSRDHKYVLLASEQLVGVCLFVFIRPQHAPFIRDVAVDTVKTGMGGATGNKGGVAIRLLFHTTSICFVCSHFAAGQSQVKERNDDYSEITRRLTFPMGRLLYSHDYVFWCGDFNYRIGLPNEEVKELIKQQNWDALTAGDQLVDQKNAGLVFRGFIEGKLDFAPTYKYDLFSEDYDTSEKCRTPAWTDRILWKRRKWNFNKAASTSGDNDDDPDNPWSPGTLKYYGRAELKTSDHRPVVSIIDVDILEVDPEARHQVYKEVIAQQGPPDGTILVSLCSSGPDDYFDDALIDELLDKFVLGKMMDIRLKSPGWIKSLEEEMSMDRICGSIPTSASSTLLAEDTDMGDDDYDMEGEG</sequence>
<dbReference type="GeneTree" id="ENSGT00940000157964"/>
<dbReference type="SMART" id="SM01165">
    <property type="entry name" value="DUF1866"/>
    <property type="match status" value="1"/>
</dbReference>
<protein>
    <recommendedName>
        <fullName evidence="4">phosphoinositide 5-phosphatase</fullName>
        <ecNumber evidence="4">3.1.3.36</ecNumber>
    </recommendedName>
</protein>
<dbReference type="InterPro" id="IPR046985">
    <property type="entry name" value="IP5"/>
</dbReference>
<evidence type="ECO:0000256" key="1">
    <source>
        <dbReference type="ARBA" id="ARBA00001786"/>
    </source>
</evidence>
<evidence type="ECO:0000256" key="2">
    <source>
        <dbReference type="ARBA" id="ARBA00008943"/>
    </source>
</evidence>